<dbReference type="PROSITE" id="PS00216">
    <property type="entry name" value="SUGAR_TRANSPORT_1"/>
    <property type="match status" value="1"/>
</dbReference>
<evidence type="ECO:0000256" key="5">
    <source>
        <dbReference type="ARBA" id="ARBA00022989"/>
    </source>
</evidence>
<dbReference type="InterPro" id="IPR036259">
    <property type="entry name" value="MFS_trans_sf"/>
</dbReference>
<dbReference type="InterPro" id="IPR050360">
    <property type="entry name" value="MFS_Sugar_Transporters"/>
</dbReference>
<dbReference type="Gene3D" id="1.20.1250.20">
    <property type="entry name" value="MFS general substrate transporter like domains"/>
    <property type="match status" value="1"/>
</dbReference>
<keyword evidence="4 7" id="KW-0812">Transmembrane</keyword>
<dbReference type="Proteomes" id="UP000830671">
    <property type="component" value="Chromosome 2"/>
</dbReference>
<gene>
    <name evidence="9" type="ORF">CLUP02_02933</name>
</gene>
<feature type="transmembrane region" description="Helical" evidence="7">
    <location>
        <begin position="377"/>
        <end position="400"/>
    </location>
</feature>
<feature type="domain" description="Major facilitator superfamily (MFS) profile" evidence="8">
    <location>
        <begin position="64"/>
        <end position="500"/>
    </location>
</feature>
<reference evidence="9" key="1">
    <citation type="journal article" date="2021" name="Mol. Plant Microbe Interact.">
        <title>Complete Genome Sequence of the Plant-Pathogenic Fungus Colletotrichum lupini.</title>
        <authorList>
            <person name="Baroncelli R."/>
            <person name="Pensec F."/>
            <person name="Da Lio D."/>
            <person name="Boufleur T."/>
            <person name="Vicente I."/>
            <person name="Sarrocco S."/>
            <person name="Picot A."/>
            <person name="Baraldi E."/>
            <person name="Sukno S."/>
            <person name="Thon M."/>
            <person name="Le Floch G."/>
        </authorList>
    </citation>
    <scope>NUCLEOTIDE SEQUENCE</scope>
    <source>
        <strain evidence="9">IMI 504893</strain>
    </source>
</reference>
<feature type="transmembrane region" description="Helical" evidence="7">
    <location>
        <begin position="311"/>
        <end position="334"/>
    </location>
</feature>
<dbReference type="PROSITE" id="PS50850">
    <property type="entry name" value="MFS"/>
    <property type="match status" value="1"/>
</dbReference>
<dbReference type="EMBL" id="CP019474">
    <property type="protein sequence ID" value="UQC77465.1"/>
    <property type="molecule type" value="Genomic_DNA"/>
</dbReference>
<organism evidence="9 10">
    <name type="scientific">Colletotrichum lupini</name>
    <dbReference type="NCBI Taxonomy" id="145971"/>
    <lineage>
        <taxon>Eukaryota</taxon>
        <taxon>Fungi</taxon>
        <taxon>Dikarya</taxon>
        <taxon>Ascomycota</taxon>
        <taxon>Pezizomycotina</taxon>
        <taxon>Sordariomycetes</taxon>
        <taxon>Hypocreomycetidae</taxon>
        <taxon>Glomerellales</taxon>
        <taxon>Glomerellaceae</taxon>
        <taxon>Colletotrichum</taxon>
        <taxon>Colletotrichum acutatum species complex</taxon>
    </lineage>
</organism>
<proteinExistence type="inferred from homology"/>
<dbReference type="AlphaFoldDB" id="A0A9Q8WCD1"/>
<feature type="transmembrane region" description="Helical" evidence="7">
    <location>
        <begin position="412"/>
        <end position="436"/>
    </location>
</feature>
<dbReference type="RefSeq" id="XP_049139104.1">
    <property type="nucleotide sequence ID" value="XM_049281961.1"/>
</dbReference>
<evidence type="ECO:0000256" key="7">
    <source>
        <dbReference type="SAM" id="Phobius"/>
    </source>
</evidence>
<evidence type="ECO:0000256" key="1">
    <source>
        <dbReference type="ARBA" id="ARBA00004141"/>
    </source>
</evidence>
<comment type="subcellular location">
    <subcellularLocation>
        <location evidence="1">Membrane</location>
        <topology evidence="1">Multi-pass membrane protein</topology>
    </subcellularLocation>
</comment>
<feature type="transmembrane region" description="Helical" evidence="7">
    <location>
        <begin position="349"/>
        <end position="370"/>
    </location>
</feature>
<name>A0A9Q8WCD1_9PEZI</name>
<dbReference type="InterPro" id="IPR005829">
    <property type="entry name" value="Sugar_transporter_CS"/>
</dbReference>
<dbReference type="InterPro" id="IPR020846">
    <property type="entry name" value="MFS_dom"/>
</dbReference>
<dbReference type="FunFam" id="1.20.1250.20:FF:000134">
    <property type="entry name" value="MFS sugar transporter protein"/>
    <property type="match status" value="1"/>
</dbReference>
<keyword evidence="10" id="KW-1185">Reference proteome</keyword>
<evidence type="ECO:0000256" key="2">
    <source>
        <dbReference type="ARBA" id="ARBA00010992"/>
    </source>
</evidence>
<keyword evidence="3" id="KW-0813">Transport</keyword>
<dbReference type="GeneID" id="73336971"/>
<feature type="transmembrane region" description="Helical" evidence="7">
    <location>
        <begin position="58"/>
        <end position="77"/>
    </location>
</feature>
<feature type="transmembrane region" description="Helical" evidence="7">
    <location>
        <begin position="477"/>
        <end position="496"/>
    </location>
</feature>
<evidence type="ECO:0000256" key="4">
    <source>
        <dbReference type="ARBA" id="ARBA00022692"/>
    </source>
</evidence>
<feature type="transmembrane region" description="Helical" evidence="7">
    <location>
        <begin position="190"/>
        <end position="210"/>
    </location>
</feature>
<dbReference type="PANTHER" id="PTHR48022:SF3">
    <property type="entry name" value="HEXOSE TRANSPORTER PROTEIN (AFU_ORTHOLOGUE AFUA_8G04480)-RELATED"/>
    <property type="match status" value="1"/>
</dbReference>
<dbReference type="InterPro" id="IPR005828">
    <property type="entry name" value="MFS_sugar_transport-like"/>
</dbReference>
<dbReference type="SUPFAM" id="SSF103473">
    <property type="entry name" value="MFS general substrate transporter"/>
    <property type="match status" value="1"/>
</dbReference>
<evidence type="ECO:0000259" key="8">
    <source>
        <dbReference type="PROSITE" id="PS50850"/>
    </source>
</evidence>
<accession>A0A9Q8WCD1</accession>
<dbReference type="KEGG" id="clup:CLUP02_02933"/>
<feature type="transmembrane region" description="Helical" evidence="7">
    <location>
        <begin position="448"/>
        <end position="465"/>
    </location>
</feature>
<evidence type="ECO:0000256" key="3">
    <source>
        <dbReference type="ARBA" id="ARBA00022448"/>
    </source>
</evidence>
<sequence>MSRPSGRTSAWDITISTFLSNVNSPIMGHAKEANAKAVGAELAAVLPDIGPWYKQAHILRLNLCIASLIMCASANGYDGSMMNGLLALPQWHAFMKQPTGAWLGFVNAAYSLGNVLVYPAAAWVCNKYGRKMGIYISWVCLGTGSILQTAAPNDTAFVCARFLIGCASGFFLSAPLLITENAYPTHRGMVSALYNCGWYFGAVVAAWATYGTRNLDHWAWRLPSLLQVTLPVLSIPGLLFIGESPRWLVSVDRTDEARAIIARNHAGGDTHSPLVNFEMMEIEDTIRAEKEAHSETKWSDLWATPGNRHRLFISVSLGVFAQWCGVGVVSYYLAMVLSSVGITSVDDQTLISACIQIWNLICASTAAIMVDRAGRRGLFLASGTIMLISFSIVTGLSGSFANTGNAPTGTAVIPFLFIFYLGYDIALTPLMVSYPVEIWPYRLRAKGLTVALMVSIGCVFFNTFVNPVALEAIEWKYYFVFLAVLVIMLISVWFYYPETRGRTLENMAYIFDGESAEVGTGNASSALKEAEASHVEVTHKS</sequence>
<evidence type="ECO:0000313" key="10">
    <source>
        <dbReference type="Proteomes" id="UP000830671"/>
    </source>
</evidence>
<dbReference type="PANTHER" id="PTHR48022">
    <property type="entry name" value="PLASTIDIC GLUCOSE TRANSPORTER 4"/>
    <property type="match status" value="1"/>
</dbReference>
<protein>
    <submittedName>
        <fullName evidence="9">Low-affinity glucose transporter HXT1</fullName>
    </submittedName>
</protein>
<feature type="transmembrane region" description="Helical" evidence="7">
    <location>
        <begin position="101"/>
        <end position="125"/>
    </location>
</feature>
<feature type="transmembrane region" description="Helical" evidence="7">
    <location>
        <begin position="155"/>
        <end position="178"/>
    </location>
</feature>
<evidence type="ECO:0000313" key="9">
    <source>
        <dbReference type="EMBL" id="UQC77465.1"/>
    </source>
</evidence>
<keyword evidence="6 7" id="KW-0472">Membrane</keyword>
<keyword evidence="5 7" id="KW-1133">Transmembrane helix</keyword>
<comment type="similarity">
    <text evidence="2">Belongs to the major facilitator superfamily. Sugar transporter (TC 2.A.1.1) family.</text>
</comment>
<dbReference type="GO" id="GO:0005351">
    <property type="term" value="F:carbohydrate:proton symporter activity"/>
    <property type="evidence" value="ECO:0007669"/>
    <property type="project" value="TreeGrafter"/>
</dbReference>
<evidence type="ECO:0000256" key="6">
    <source>
        <dbReference type="ARBA" id="ARBA00023136"/>
    </source>
</evidence>
<dbReference type="GO" id="GO:0016020">
    <property type="term" value="C:membrane"/>
    <property type="evidence" value="ECO:0007669"/>
    <property type="project" value="UniProtKB-SubCell"/>
</dbReference>
<dbReference type="Pfam" id="PF00083">
    <property type="entry name" value="Sugar_tr"/>
    <property type="match status" value="1"/>
</dbReference>
<keyword evidence="9" id="KW-0762">Sugar transport</keyword>